<dbReference type="EMBL" id="VWRR01000001">
    <property type="protein sequence ID" value="KAF6005348.1"/>
    <property type="molecule type" value="Genomic_DNA"/>
</dbReference>
<protein>
    <submittedName>
        <fullName evidence="3">Uncharacterized protein</fullName>
    </submittedName>
</protein>
<dbReference type="SUPFAM" id="SSF51069">
    <property type="entry name" value="Carbonic anhydrase"/>
    <property type="match status" value="1"/>
</dbReference>
<accession>A0A7J7IQR8</accession>
<evidence type="ECO:0000256" key="1">
    <source>
        <dbReference type="SAM" id="MobiDB-lite"/>
    </source>
</evidence>
<organism evidence="3 4">
    <name type="scientific">Cyanidiococcus yangmingshanensis</name>
    <dbReference type="NCBI Taxonomy" id="2690220"/>
    <lineage>
        <taxon>Eukaryota</taxon>
        <taxon>Rhodophyta</taxon>
        <taxon>Bangiophyceae</taxon>
        <taxon>Cyanidiales</taxon>
        <taxon>Cyanidiaceae</taxon>
        <taxon>Cyanidiococcus</taxon>
    </lineage>
</organism>
<dbReference type="AlphaFoldDB" id="A0A7J7IQR8"/>
<dbReference type="Gene3D" id="3.10.200.10">
    <property type="entry name" value="Alpha carbonic anhydrase"/>
    <property type="match status" value="1"/>
</dbReference>
<evidence type="ECO:0000256" key="2">
    <source>
        <dbReference type="SAM" id="SignalP"/>
    </source>
</evidence>
<keyword evidence="2" id="KW-0732">Signal</keyword>
<feature type="signal peptide" evidence="2">
    <location>
        <begin position="1"/>
        <end position="24"/>
    </location>
</feature>
<dbReference type="OrthoDB" id="429145at2759"/>
<evidence type="ECO:0000313" key="3">
    <source>
        <dbReference type="EMBL" id="KAF6005348.1"/>
    </source>
</evidence>
<sequence>MSRTTLSWEQAARILFFSTAIVLGQPSWALAQGGPSESTGALKLEAKQGYGEDKGSTSVVQGSETESKLFAPAEQTLPRWDYGSERGPSKWGGLADAYRACTCGRFQSPIALSEREALRFEYAPATAPFELKSNIAQWKQFEPFPPGIQPPMATFEQYIPPPPPIVGDVPPVTGFEAPPPAAILILRELPPELPQGANNRRCSGEGCGGTNPLETERC</sequence>
<feature type="region of interest" description="Disordered" evidence="1">
    <location>
        <begin position="195"/>
        <end position="218"/>
    </location>
</feature>
<dbReference type="InterPro" id="IPR036398">
    <property type="entry name" value="CA_dom_sf"/>
</dbReference>
<feature type="chain" id="PRO_5029881217" evidence="2">
    <location>
        <begin position="25"/>
        <end position="218"/>
    </location>
</feature>
<keyword evidence="4" id="KW-1185">Reference proteome</keyword>
<reference evidence="3 4" key="1">
    <citation type="journal article" date="2020" name="J. Phycol.">
        <title>Comparative genome analysis reveals Cyanidiococcus gen. nov., a new extremophilic red algal genus sister to Cyanidioschyzon (Cyanidioschyzonaceae, Rhodophyta).</title>
        <authorList>
            <person name="Liu S.-L."/>
            <person name="Chiang Y.-R."/>
            <person name="Yoon H.S."/>
            <person name="Fu H.-Y."/>
        </authorList>
    </citation>
    <scope>NUCLEOTIDE SEQUENCE [LARGE SCALE GENOMIC DNA]</scope>
    <source>
        <strain evidence="3 4">THAL066</strain>
    </source>
</reference>
<comment type="caution">
    <text evidence="3">The sequence shown here is derived from an EMBL/GenBank/DDBJ whole genome shotgun (WGS) entry which is preliminary data.</text>
</comment>
<dbReference type="Proteomes" id="UP000530660">
    <property type="component" value="Unassembled WGS sequence"/>
</dbReference>
<name>A0A7J7IQR8_9RHOD</name>
<gene>
    <name evidence="3" type="ORF">F1559_004597</name>
</gene>
<evidence type="ECO:0000313" key="4">
    <source>
        <dbReference type="Proteomes" id="UP000530660"/>
    </source>
</evidence>
<proteinExistence type="predicted"/>